<evidence type="ECO:0000256" key="1">
    <source>
        <dbReference type="ARBA" id="ARBA00004917"/>
    </source>
</evidence>
<proteinExistence type="inferred from homology"/>
<dbReference type="PANTHER" id="PTHR21058">
    <property type="entry name" value="6,7-DIMETHYL-8-RIBITYLLUMAZINE SYNTHASE DMRL SYNTHASE LUMAZINE SYNTHASE"/>
    <property type="match status" value="1"/>
</dbReference>
<feature type="binding site" evidence="7">
    <location>
        <position position="24"/>
    </location>
    <ligand>
        <name>5-amino-6-(D-ribitylamino)uracil</name>
        <dbReference type="ChEBI" id="CHEBI:15934"/>
    </ligand>
</feature>
<evidence type="ECO:0000313" key="8">
    <source>
        <dbReference type="EMBL" id="KTD63334.1"/>
    </source>
</evidence>
<dbReference type="GO" id="GO:0009349">
    <property type="term" value="C:riboflavin synthase complex"/>
    <property type="evidence" value="ECO:0007669"/>
    <property type="project" value="UniProtKB-UniRule"/>
</dbReference>
<accession>A0A0W0Z3J5</accession>
<dbReference type="CDD" id="cd09209">
    <property type="entry name" value="Lumazine_synthase-I"/>
    <property type="match status" value="1"/>
</dbReference>
<dbReference type="GO" id="GO:0005829">
    <property type="term" value="C:cytosol"/>
    <property type="evidence" value="ECO:0007669"/>
    <property type="project" value="TreeGrafter"/>
</dbReference>
<dbReference type="HAMAP" id="MF_00178">
    <property type="entry name" value="Lumazine_synth"/>
    <property type="match status" value="1"/>
</dbReference>
<dbReference type="InterPro" id="IPR002180">
    <property type="entry name" value="LS/RS"/>
</dbReference>
<dbReference type="Pfam" id="PF00885">
    <property type="entry name" value="DMRL_synthase"/>
    <property type="match status" value="1"/>
</dbReference>
<protein>
    <recommendedName>
        <fullName evidence="3 7">6,7-dimethyl-8-ribityllumazine synthase</fullName>
        <shortName evidence="7">DMRL synthase</shortName>
        <shortName evidence="7">LS</shortName>
        <shortName evidence="7">Lumazine synthase</shortName>
        <ecNumber evidence="3 7">2.5.1.78</ecNumber>
    </recommendedName>
</protein>
<dbReference type="NCBIfam" id="TIGR00114">
    <property type="entry name" value="lumazine-synth"/>
    <property type="match status" value="1"/>
</dbReference>
<feature type="active site" description="Proton donor" evidence="7">
    <location>
        <position position="90"/>
    </location>
</feature>
<organism evidence="8 9">
    <name type="scientific">Legionella shakespearei DSM 23087</name>
    <dbReference type="NCBI Taxonomy" id="1122169"/>
    <lineage>
        <taxon>Bacteria</taxon>
        <taxon>Pseudomonadati</taxon>
        <taxon>Pseudomonadota</taxon>
        <taxon>Gammaproteobacteria</taxon>
        <taxon>Legionellales</taxon>
        <taxon>Legionellaceae</taxon>
        <taxon>Legionella</taxon>
    </lineage>
</organism>
<dbReference type="PANTHER" id="PTHR21058:SF0">
    <property type="entry name" value="6,7-DIMETHYL-8-RIBITYLLUMAZINE SYNTHASE"/>
    <property type="match status" value="1"/>
</dbReference>
<comment type="similarity">
    <text evidence="2 7">Belongs to the DMRL synthase family.</text>
</comment>
<dbReference type="STRING" id="1122169.Lsha_0754"/>
<dbReference type="Proteomes" id="UP000054600">
    <property type="component" value="Unassembled WGS sequence"/>
</dbReference>
<dbReference type="AlphaFoldDB" id="A0A0W0Z3J5"/>
<dbReference type="EC" id="2.5.1.78" evidence="3 7"/>
<dbReference type="GO" id="GO:0000906">
    <property type="term" value="F:6,7-dimethyl-8-ribityllumazine synthase activity"/>
    <property type="evidence" value="ECO:0007669"/>
    <property type="project" value="UniProtKB-UniRule"/>
</dbReference>
<keyword evidence="4 7" id="KW-0686">Riboflavin biosynthesis</keyword>
<comment type="function">
    <text evidence="7">Catalyzes the formation of 6,7-dimethyl-8-ribityllumazine by condensation of 5-amino-6-(D-ribitylamino)uracil with 3,4-dihydroxy-2-butanone 4-phosphate. This is the penultimate step in the biosynthesis of riboflavin.</text>
</comment>
<comment type="catalytic activity">
    <reaction evidence="6 7">
        <text>(2S)-2-hydroxy-3-oxobutyl phosphate + 5-amino-6-(D-ribitylamino)uracil = 6,7-dimethyl-8-(1-D-ribityl)lumazine + phosphate + 2 H2O + H(+)</text>
        <dbReference type="Rhea" id="RHEA:26152"/>
        <dbReference type="ChEBI" id="CHEBI:15377"/>
        <dbReference type="ChEBI" id="CHEBI:15378"/>
        <dbReference type="ChEBI" id="CHEBI:15934"/>
        <dbReference type="ChEBI" id="CHEBI:43474"/>
        <dbReference type="ChEBI" id="CHEBI:58201"/>
        <dbReference type="ChEBI" id="CHEBI:58830"/>
        <dbReference type="EC" id="2.5.1.78"/>
    </reaction>
</comment>
<feature type="binding site" evidence="7">
    <location>
        <begin position="82"/>
        <end position="84"/>
    </location>
    <ligand>
        <name>5-amino-6-(D-ribitylamino)uracil</name>
        <dbReference type="ChEBI" id="CHEBI:15934"/>
    </ligand>
</feature>
<keyword evidence="9" id="KW-1185">Reference proteome</keyword>
<dbReference type="UniPathway" id="UPA00275">
    <property type="reaction ID" value="UER00404"/>
</dbReference>
<comment type="subunit">
    <text evidence="7">Forms an icosahedral capsid composed of 60 subunits, arranged as a dodecamer of pentamers.</text>
</comment>
<sequence length="156" mass="17136">MKEIKANLSEFKHTFPIALVVSSFNEPITNALKEGALQRLAEHGFKPSEITLVEVPGAVEIPFAAQMLAKKNQVQCIIALGAVIRGDTTHYDYVCDQASQGCQRVMLDYNLPVVFGVLTTENEAQAWDRVGGNHGHKGKDAVDCALMMHMIGRQLQ</sequence>
<evidence type="ECO:0000256" key="4">
    <source>
        <dbReference type="ARBA" id="ARBA00022619"/>
    </source>
</evidence>
<comment type="caution">
    <text evidence="8">The sequence shown here is derived from an EMBL/GenBank/DDBJ whole genome shotgun (WGS) entry which is preliminary data.</text>
</comment>
<dbReference type="Gene3D" id="3.40.50.960">
    <property type="entry name" value="Lumazine/riboflavin synthase"/>
    <property type="match status" value="1"/>
</dbReference>
<feature type="binding site" evidence="7">
    <location>
        <begin position="58"/>
        <end position="60"/>
    </location>
    <ligand>
        <name>5-amino-6-(D-ribitylamino)uracil</name>
        <dbReference type="ChEBI" id="CHEBI:15934"/>
    </ligand>
</feature>
<keyword evidence="5 7" id="KW-0808">Transferase</keyword>
<feature type="binding site" evidence="7">
    <location>
        <position position="129"/>
    </location>
    <ligand>
        <name>(2S)-2-hydroxy-3-oxobutyl phosphate</name>
        <dbReference type="ChEBI" id="CHEBI:58830"/>
    </ligand>
</feature>
<dbReference type="eggNOG" id="COG0054">
    <property type="taxonomic scope" value="Bacteria"/>
</dbReference>
<evidence type="ECO:0000256" key="7">
    <source>
        <dbReference type="HAMAP-Rule" id="MF_00178"/>
    </source>
</evidence>
<comment type="pathway">
    <text evidence="1 7">Cofactor biosynthesis; riboflavin biosynthesis; riboflavin from 2-hydroxy-3-oxobutyl phosphate and 5-amino-6-(D-ribitylamino)uracil: step 1/2.</text>
</comment>
<dbReference type="OrthoDB" id="9809709at2"/>
<evidence type="ECO:0000313" key="9">
    <source>
        <dbReference type="Proteomes" id="UP000054600"/>
    </source>
</evidence>
<name>A0A0W0Z3J5_9GAMM</name>
<dbReference type="GO" id="GO:0009231">
    <property type="term" value="P:riboflavin biosynthetic process"/>
    <property type="evidence" value="ECO:0007669"/>
    <property type="project" value="UniProtKB-UniRule"/>
</dbReference>
<dbReference type="InterPro" id="IPR034964">
    <property type="entry name" value="LS"/>
</dbReference>
<gene>
    <name evidence="7 8" type="primary">ribH</name>
    <name evidence="8" type="ORF">Lsha_0754</name>
</gene>
<dbReference type="InterPro" id="IPR036467">
    <property type="entry name" value="LS/RS_sf"/>
</dbReference>
<evidence type="ECO:0000256" key="3">
    <source>
        <dbReference type="ARBA" id="ARBA00012664"/>
    </source>
</evidence>
<feature type="binding site" evidence="7">
    <location>
        <begin position="87"/>
        <end position="88"/>
    </location>
    <ligand>
        <name>(2S)-2-hydroxy-3-oxobutyl phosphate</name>
        <dbReference type="ChEBI" id="CHEBI:58830"/>
    </ligand>
</feature>
<evidence type="ECO:0000256" key="5">
    <source>
        <dbReference type="ARBA" id="ARBA00022679"/>
    </source>
</evidence>
<feature type="binding site" evidence="7">
    <location>
        <position position="115"/>
    </location>
    <ligand>
        <name>5-amino-6-(D-ribitylamino)uracil</name>
        <dbReference type="ChEBI" id="CHEBI:15934"/>
    </ligand>
</feature>
<dbReference type="SUPFAM" id="SSF52121">
    <property type="entry name" value="Lumazine synthase"/>
    <property type="match status" value="1"/>
</dbReference>
<dbReference type="PATRIC" id="fig|1122169.6.peg.866"/>
<reference evidence="8 9" key="1">
    <citation type="submission" date="2015-11" db="EMBL/GenBank/DDBJ databases">
        <title>Genomic analysis of 38 Legionella species identifies large and diverse effector repertoires.</title>
        <authorList>
            <person name="Burstein D."/>
            <person name="Amaro F."/>
            <person name="Zusman T."/>
            <person name="Lifshitz Z."/>
            <person name="Cohen O."/>
            <person name="Gilbert J.A."/>
            <person name="Pupko T."/>
            <person name="Shuman H.A."/>
            <person name="Segal G."/>
        </authorList>
    </citation>
    <scope>NUCLEOTIDE SEQUENCE [LARGE SCALE GENOMIC DNA]</scope>
    <source>
        <strain evidence="8 9">ATCC 49655</strain>
    </source>
</reference>
<dbReference type="RefSeq" id="WP_018577028.1">
    <property type="nucleotide sequence ID" value="NZ_KB892393.1"/>
</dbReference>
<evidence type="ECO:0000256" key="6">
    <source>
        <dbReference type="ARBA" id="ARBA00048785"/>
    </source>
</evidence>
<evidence type="ECO:0000256" key="2">
    <source>
        <dbReference type="ARBA" id="ARBA00007424"/>
    </source>
</evidence>
<dbReference type="EMBL" id="LNYW01000025">
    <property type="protein sequence ID" value="KTD63334.1"/>
    <property type="molecule type" value="Genomic_DNA"/>
</dbReference>